<dbReference type="OrthoDB" id="2507581at2759"/>
<dbReference type="AlphaFoldDB" id="A0A0L6VV71"/>
<dbReference type="Proteomes" id="UP000037035">
    <property type="component" value="Unassembled WGS sequence"/>
</dbReference>
<evidence type="ECO:0000313" key="1">
    <source>
        <dbReference type="EMBL" id="KNZ64571.1"/>
    </source>
</evidence>
<proteinExistence type="predicted"/>
<name>A0A0L6VV71_9BASI</name>
<sequence>MESETETETVRYSQIKLRFSRRRVENEKDDVLDFFEQTTYRSWVRKIVQIKNVNLKFKGEWFNNFLTSHRRTAYAWGAIQWDKLIQIYRFFIGEDLKEELEMMDGYDEGQQKLKASMKKNKDDLVQE</sequence>
<comment type="caution">
    <text evidence="1">The sequence shown here is derived from an EMBL/GenBank/DDBJ whole genome shotgun (WGS) entry which is preliminary data.</text>
</comment>
<reference evidence="1 2" key="1">
    <citation type="submission" date="2015-08" db="EMBL/GenBank/DDBJ databases">
        <title>Next Generation Sequencing and Analysis of the Genome of Puccinia sorghi L Schw, the Causal Agent of Maize Common Rust.</title>
        <authorList>
            <person name="Rochi L."/>
            <person name="Burguener G."/>
            <person name="Darino M."/>
            <person name="Turjanski A."/>
            <person name="Kreff E."/>
            <person name="Dieguez M.J."/>
            <person name="Sacco F."/>
        </authorList>
    </citation>
    <scope>NUCLEOTIDE SEQUENCE [LARGE SCALE GENOMIC DNA]</scope>
    <source>
        <strain evidence="1 2">RO10H11247</strain>
    </source>
</reference>
<keyword evidence="2" id="KW-1185">Reference proteome</keyword>
<protein>
    <submittedName>
        <fullName evidence="1">Uncharacterized protein</fullName>
    </submittedName>
</protein>
<organism evidence="1 2">
    <name type="scientific">Puccinia sorghi</name>
    <dbReference type="NCBI Taxonomy" id="27349"/>
    <lineage>
        <taxon>Eukaryota</taxon>
        <taxon>Fungi</taxon>
        <taxon>Dikarya</taxon>
        <taxon>Basidiomycota</taxon>
        <taxon>Pucciniomycotina</taxon>
        <taxon>Pucciniomycetes</taxon>
        <taxon>Pucciniales</taxon>
        <taxon>Pucciniaceae</taxon>
        <taxon>Puccinia</taxon>
    </lineage>
</organism>
<evidence type="ECO:0000313" key="2">
    <source>
        <dbReference type="Proteomes" id="UP000037035"/>
    </source>
</evidence>
<accession>A0A0L6VV71</accession>
<dbReference type="EMBL" id="LAVV01000155">
    <property type="protein sequence ID" value="KNZ64571.1"/>
    <property type="molecule type" value="Genomic_DNA"/>
</dbReference>
<gene>
    <name evidence="1" type="ORF">VP01_1013g1</name>
</gene>
<dbReference type="VEuPathDB" id="FungiDB:VP01_1013g1"/>